<dbReference type="GO" id="GO:0016020">
    <property type="term" value="C:membrane"/>
    <property type="evidence" value="ECO:0007669"/>
    <property type="project" value="GOC"/>
</dbReference>
<reference evidence="2 3" key="1">
    <citation type="submission" date="2018-08" db="EMBL/GenBank/DDBJ databases">
        <title>A genome reference for cultivated species of the human gut microbiota.</title>
        <authorList>
            <person name="Zou Y."/>
            <person name="Xue W."/>
            <person name="Luo G."/>
        </authorList>
    </citation>
    <scope>NUCLEOTIDE SEQUENCE [LARGE SCALE GENOMIC DNA]</scope>
    <source>
        <strain evidence="2 3">AM25-1</strain>
    </source>
</reference>
<sequence>MIPKKIHYIWLGKNSYPNLMDICINSWREKLPDYEIIEWNEENLNFYEEIEKNRFLKECYNRKLWAFLSDYFRIKVLYEEGGVYLDTDMQIIKNIDKLLLNDFFIGAESEKVISAGIIGVIPKHPLMKKILEFYSVTIWNEPIFTIPDIITRVINREYDFQINEDITKITGSMVIYPPRYFYPYHFTEEFKRECIKDDTYGIHWWGKSWTQKKNLSKLYFLEFKHYRGYKKILVEILIATGLMRFVKNSKFLVDLSKRI</sequence>
<keyword evidence="1 2" id="KW-0808">Transferase</keyword>
<dbReference type="GO" id="GO:0000030">
    <property type="term" value="F:mannosyltransferase activity"/>
    <property type="evidence" value="ECO:0007669"/>
    <property type="project" value="TreeGrafter"/>
</dbReference>
<dbReference type="RefSeq" id="WP_118233832.1">
    <property type="nucleotide sequence ID" value="NZ_QRHL01000001.1"/>
</dbReference>
<dbReference type="PANTHER" id="PTHR32385:SF15">
    <property type="entry name" value="INOSITOL PHOSPHOCERAMIDE MANNOSYLTRANSFERASE 1"/>
    <property type="match status" value="1"/>
</dbReference>
<dbReference type="InterPro" id="IPR051706">
    <property type="entry name" value="Glycosyltransferase_domain"/>
</dbReference>
<dbReference type="Gene3D" id="3.90.550.20">
    <property type="match status" value="1"/>
</dbReference>
<comment type="caution">
    <text evidence="2">The sequence shown here is derived from an EMBL/GenBank/DDBJ whole genome shotgun (WGS) entry which is preliminary data.</text>
</comment>
<evidence type="ECO:0000313" key="3">
    <source>
        <dbReference type="Proteomes" id="UP000284676"/>
    </source>
</evidence>
<gene>
    <name evidence="2" type="ORF">DW663_00215</name>
</gene>
<dbReference type="InterPro" id="IPR029044">
    <property type="entry name" value="Nucleotide-diphossugar_trans"/>
</dbReference>
<dbReference type="Proteomes" id="UP000284676">
    <property type="component" value="Unassembled WGS sequence"/>
</dbReference>
<proteinExistence type="predicted"/>
<dbReference type="EMBL" id="QRHL01000001">
    <property type="protein sequence ID" value="RHF74849.1"/>
    <property type="molecule type" value="Genomic_DNA"/>
</dbReference>
<organism evidence="2 3">
    <name type="scientific">Fusobacterium mortiferum</name>
    <dbReference type="NCBI Taxonomy" id="850"/>
    <lineage>
        <taxon>Bacteria</taxon>
        <taxon>Fusobacteriati</taxon>
        <taxon>Fusobacteriota</taxon>
        <taxon>Fusobacteriia</taxon>
        <taxon>Fusobacteriales</taxon>
        <taxon>Fusobacteriaceae</taxon>
        <taxon>Fusobacterium</taxon>
    </lineage>
</organism>
<dbReference type="InterPro" id="IPR007577">
    <property type="entry name" value="GlycoTrfase_DXD_sugar-bd_CS"/>
</dbReference>
<dbReference type="SUPFAM" id="SSF53448">
    <property type="entry name" value="Nucleotide-diphospho-sugar transferases"/>
    <property type="match status" value="1"/>
</dbReference>
<evidence type="ECO:0000313" key="2">
    <source>
        <dbReference type="EMBL" id="RHF74849.1"/>
    </source>
</evidence>
<protein>
    <submittedName>
        <fullName evidence="2">Glycosyltransferase</fullName>
    </submittedName>
</protein>
<dbReference type="PANTHER" id="PTHR32385">
    <property type="entry name" value="MANNOSYL PHOSPHORYLINOSITOL CERAMIDE SYNTHASE"/>
    <property type="match status" value="1"/>
</dbReference>
<dbReference type="AlphaFoldDB" id="A0A414Q216"/>
<accession>A0A414Q216</accession>
<evidence type="ECO:0000256" key="1">
    <source>
        <dbReference type="ARBA" id="ARBA00022679"/>
    </source>
</evidence>
<name>A0A414Q216_FUSMR</name>
<dbReference type="GO" id="GO:0051999">
    <property type="term" value="P:mannosyl-inositol phosphorylceramide biosynthetic process"/>
    <property type="evidence" value="ECO:0007669"/>
    <property type="project" value="TreeGrafter"/>
</dbReference>
<dbReference type="Pfam" id="PF04488">
    <property type="entry name" value="Gly_transf_sug"/>
    <property type="match status" value="1"/>
</dbReference>